<dbReference type="EMBL" id="JADKGY010000001">
    <property type="protein sequence ID" value="MBK9981041.1"/>
    <property type="molecule type" value="Genomic_DNA"/>
</dbReference>
<dbReference type="AlphaFoldDB" id="A0A9D7XNI6"/>
<evidence type="ECO:0000256" key="2">
    <source>
        <dbReference type="ARBA" id="ARBA00022737"/>
    </source>
</evidence>
<dbReference type="InterPro" id="IPR026444">
    <property type="entry name" value="Secre_tail"/>
</dbReference>
<evidence type="ECO:0000259" key="4">
    <source>
        <dbReference type="Pfam" id="PF18962"/>
    </source>
</evidence>
<dbReference type="Gene3D" id="3.80.10.10">
    <property type="entry name" value="Ribonuclease Inhibitor"/>
    <property type="match status" value="1"/>
</dbReference>
<dbReference type="Proteomes" id="UP000808337">
    <property type="component" value="Unassembled WGS sequence"/>
</dbReference>
<evidence type="ECO:0000313" key="5">
    <source>
        <dbReference type="EMBL" id="MBK9981041.1"/>
    </source>
</evidence>
<keyword evidence="2" id="KW-0677">Repeat</keyword>
<reference evidence="5 6" key="1">
    <citation type="submission" date="2020-10" db="EMBL/GenBank/DDBJ databases">
        <title>Connecting structure to function with the recovery of over 1000 high-quality activated sludge metagenome-assembled genomes encoding full-length rRNA genes using long-read sequencing.</title>
        <authorList>
            <person name="Singleton C.M."/>
            <person name="Petriglieri F."/>
            <person name="Kristensen J.M."/>
            <person name="Kirkegaard R.H."/>
            <person name="Michaelsen T.Y."/>
            <person name="Andersen M.H."/>
            <person name="Karst S.M."/>
            <person name="Dueholm M.S."/>
            <person name="Nielsen P.H."/>
            <person name="Albertsen M."/>
        </authorList>
    </citation>
    <scope>NUCLEOTIDE SEQUENCE [LARGE SCALE GENOMIC DNA]</scope>
    <source>
        <strain evidence="5">Ribe_18-Q3-R11-54_MAXAC.273</strain>
    </source>
</reference>
<dbReference type="PANTHER" id="PTHR47566">
    <property type="match status" value="1"/>
</dbReference>
<evidence type="ECO:0000256" key="1">
    <source>
        <dbReference type="ARBA" id="ARBA00022614"/>
    </source>
</evidence>
<keyword evidence="3" id="KW-0732">Signal</keyword>
<dbReference type="InterPro" id="IPR032675">
    <property type="entry name" value="LRR_dom_sf"/>
</dbReference>
<gene>
    <name evidence="5" type="ORF">IPP15_01220</name>
</gene>
<feature type="domain" description="Secretion system C-terminal sorting" evidence="4">
    <location>
        <begin position="491"/>
        <end position="563"/>
    </location>
</feature>
<comment type="caution">
    <text evidence="5">The sequence shown here is derived from an EMBL/GenBank/DDBJ whole genome shotgun (WGS) entry which is preliminary data.</text>
</comment>
<dbReference type="NCBIfam" id="TIGR04183">
    <property type="entry name" value="Por_Secre_tail"/>
    <property type="match status" value="1"/>
</dbReference>
<dbReference type="InterPro" id="IPR052574">
    <property type="entry name" value="CDIRP"/>
</dbReference>
<name>A0A9D7XNI6_9BACT</name>
<proteinExistence type="predicted"/>
<sequence>MKKQLLKTLYVFIIMMMFSLSTANAQFVYTDVNPDVAVTCTVSTPNSSCSAMDSIDINNDGVFDLKLSVSGSSFGTRYGSTVSGFVKATPLNGSAIISNTLGYPLHLYRNDSIKSNSHWSTAPNRILESVSHAPKQIGNTVEGNWTPPIDGFLGIKIVSGGQTNYGWIRLNVTINAPTASCMYKEFAYNSIPNQPIRAGQISNPIVIGPIVNIPDPAFKSTLVNNAAINTDIDREIQVTEATAFTGELFIYGAFISNLTGLEAFTAIDSLYLYGTGVTSLDVTSNTALIYLNCSYNKLTSIDVSGNTALTELYCEYNQLTSVDLSANTALTTLNCTHNQLTNLNVSTNTALTAMYCYYNQLTSLDVSSNMDLSILYTGNNPLTSLNFSNNLEFLDCEYNQLTSLDVSANTALWYLVCNNNQLTSLNVKNGNNIHFFAFDATFNPNLTCIQVDNVAYSNANWRANKDANASFRTLCGTTSVPDNGNLATVQIFPNPAVNHLNIDLGSHNQKVQITILDITGKVIYTTRAADTQEIEVDTKDFAEGIYVVQIQSGDFIGTKKLVVEK</sequence>
<accession>A0A9D7XNI6</accession>
<protein>
    <submittedName>
        <fullName evidence="5">Leucine-rich repeat domain-containing protein</fullName>
    </submittedName>
</protein>
<feature type="signal peptide" evidence="3">
    <location>
        <begin position="1"/>
        <end position="25"/>
    </location>
</feature>
<dbReference type="PANTHER" id="PTHR47566:SF1">
    <property type="entry name" value="PROTEIN NUD1"/>
    <property type="match status" value="1"/>
</dbReference>
<keyword evidence="1" id="KW-0433">Leucine-rich repeat</keyword>
<dbReference type="GO" id="GO:0035591">
    <property type="term" value="F:signaling adaptor activity"/>
    <property type="evidence" value="ECO:0007669"/>
    <property type="project" value="TreeGrafter"/>
</dbReference>
<evidence type="ECO:0000313" key="6">
    <source>
        <dbReference type="Proteomes" id="UP000808337"/>
    </source>
</evidence>
<evidence type="ECO:0000256" key="3">
    <source>
        <dbReference type="SAM" id="SignalP"/>
    </source>
</evidence>
<dbReference type="SUPFAM" id="SSF52058">
    <property type="entry name" value="L domain-like"/>
    <property type="match status" value="1"/>
</dbReference>
<organism evidence="5 6">
    <name type="scientific">Candidatus Opimibacter skivensis</name>
    <dbReference type="NCBI Taxonomy" id="2982028"/>
    <lineage>
        <taxon>Bacteria</taxon>
        <taxon>Pseudomonadati</taxon>
        <taxon>Bacteroidota</taxon>
        <taxon>Saprospiria</taxon>
        <taxon>Saprospirales</taxon>
        <taxon>Saprospiraceae</taxon>
        <taxon>Candidatus Opimibacter</taxon>
    </lineage>
</organism>
<dbReference type="Pfam" id="PF18962">
    <property type="entry name" value="Por_Secre_tail"/>
    <property type="match status" value="1"/>
</dbReference>
<feature type="chain" id="PRO_5038625689" evidence="3">
    <location>
        <begin position="26"/>
        <end position="565"/>
    </location>
</feature>